<gene>
    <name evidence="6" type="ORF">GBK04_03235</name>
</gene>
<dbReference type="CDD" id="cd01185">
    <property type="entry name" value="INTN1_C_like"/>
    <property type="match status" value="1"/>
</dbReference>
<accession>A0A7C9BDV7</accession>
<dbReference type="Pfam" id="PF17293">
    <property type="entry name" value="Arm-DNA-bind_5"/>
    <property type="match status" value="1"/>
</dbReference>
<dbReference type="Gene3D" id="1.10.443.10">
    <property type="entry name" value="Intergrase catalytic core"/>
    <property type="match status" value="1"/>
</dbReference>
<organism evidence="6 7">
    <name type="scientific">Salmonirosea aquatica</name>
    <dbReference type="NCBI Taxonomy" id="2654236"/>
    <lineage>
        <taxon>Bacteria</taxon>
        <taxon>Pseudomonadati</taxon>
        <taxon>Bacteroidota</taxon>
        <taxon>Cytophagia</taxon>
        <taxon>Cytophagales</taxon>
        <taxon>Spirosomataceae</taxon>
        <taxon>Salmonirosea</taxon>
    </lineage>
</organism>
<evidence type="ECO:0000313" key="7">
    <source>
        <dbReference type="Proteomes" id="UP000479293"/>
    </source>
</evidence>
<comment type="caution">
    <text evidence="6">The sequence shown here is derived from an EMBL/GenBank/DDBJ whole genome shotgun (WGS) entry which is preliminary data.</text>
</comment>
<dbReference type="RefSeq" id="WP_152756793.1">
    <property type="nucleotide sequence ID" value="NZ_WHLY01000002.1"/>
</dbReference>
<evidence type="ECO:0000256" key="1">
    <source>
        <dbReference type="ARBA" id="ARBA00022908"/>
    </source>
</evidence>
<keyword evidence="3" id="KW-0233">DNA recombination</keyword>
<dbReference type="Proteomes" id="UP000479293">
    <property type="component" value="Unassembled WGS sequence"/>
</dbReference>
<sequence length="413" mass="47214">MTKLTKKPGFYSVRALYRLKITGAGADVGSLYLRIVVNGIRSTERSTGIRVASKQWDSKSQSILGNDRETQLKNAQLHQIRTRIYEAQRELEQLGETVTWRKIIERVFDQPRQATTLADVFGLYVTEQKATTSNSPVTFQGYEKYFRNLSTYFAENGLKSPLLDDITKARFQNLLVWLKDRYAQDYAIKNAQFLKSLFSYAYACNLIDRNPLTTIRLEKSGHYDTSHLTQEQVQQLASFDFVELPLPVESIRVLDEERDVFVFCCYTGLHHADYHKGTFAVSEQKGRTWLSGHRIKSQGGRKDKPYSMPLHPLAVAILAKYGDVARLPRRNNAKRNLVLKQIAAYVGLNVHLTTKIARKTLANYCLNVLGMRLETVAKVLGHSSTKFVKHYTTITDDSIDREMQFEPSKPTTK</sequence>
<evidence type="ECO:0000313" key="6">
    <source>
        <dbReference type="EMBL" id="MPR32383.1"/>
    </source>
</evidence>
<dbReference type="GO" id="GO:0003677">
    <property type="term" value="F:DNA binding"/>
    <property type="evidence" value="ECO:0007669"/>
    <property type="project" value="UniProtKB-UniRule"/>
</dbReference>
<keyword evidence="2 4" id="KW-0238">DNA-binding</keyword>
<evidence type="ECO:0000256" key="2">
    <source>
        <dbReference type="ARBA" id="ARBA00023125"/>
    </source>
</evidence>
<dbReference type="EMBL" id="WHLY01000002">
    <property type="protein sequence ID" value="MPR32383.1"/>
    <property type="molecule type" value="Genomic_DNA"/>
</dbReference>
<reference evidence="6 7" key="1">
    <citation type="submission" date="2019-10" db="EMBL/GenBank/DDBJ databases">
        <title>Draft Genome Sequence of Cytophagaceae sp. SJW1-29.</title>
        <authorList>
            <person name="Choi A."/>
        </authorList>
    </citation>
    <scope>NUCLEOTIDE SEQUENCE [LARGE SCALE GENOMIC DNA]</scope>
    <source>
        <strain evidence="6 7">SJW1-29</strain>
    </source>
</reference>
<evidence type="ECO:0000256" key="3">
    <source>
        <dbReference type="ARBA" id="ARBA00023172"/>
    </source>
</evidence>
<dbReference type="InterPro" id="IPR013762">
    <property type="entry name" value="Integrase-like_cat_sf"/>
</dbReference>
<dbReference type="InterPro" id="IPR010998">
    <property type="entry name" value="Integrase_recombinase_N"/>
</dbReference>
<dbReference type="PROSITE" id="PS51900">
    <property type="entry name" value="CB"/>
    <property type="match status" value="1"/>
</dbReference>
<dbReference type="PANTHER" id="PTHR30349">
    <property type="entry name" value="PHAGE INTEGRASE-RELATED"/>
    <property type="match status" value="1"/>
</dbReference>
<keyword evidence="1" id="KW-0229">DNA integration</keyword>
<dbReference type="InterPro" id="IPR011010">
    <property type="entry name" value="DNA_brk_join_enz"/>
</dbReference>
<evidence type="ECO:0000256" key="4">
    <source>
        <dbReference type="PROSITE-ProRule" id="PRU01248"/>
    </source>
</evidence>
<dbReference type="PANTHER" id="PTHR30349:SF64">
    <property type="entry name" value="PROPHAGE INTEGRASE INTD-RELATED"/>
    <property type="match status" value="1"/>
</dbReference>
<feature type="domain" description="Core-binding (CB)" evidence="5">
    <location>
        <begin position="115"/>
        <end position="202"/>
    </location>
</feature>
<dbReference type="InterPro" id="IPR044068">
    <property type="entry name" value="CB"/>
</dbReference>
<dbReference type="GO" id="GO:0015074">
    <property type="term" value="P:DNA integration"/>
    <property type="evidence" value="ECO:0007669"/>
    <property type="project" value="UniProtKB-KW"/>
</dbReference>
<proteinExistence type="predicted"/>
<dbReference type="Gene3D" id="1.10.150.130">
    <property type="match status" value="1"/>
</dbReference>
<keyword evidence="7" id="KW-1185">Reference proteome</keyword>
<dbReference type="InterPro" id="IPR035386">
    <property type="entry name" value="Arm-DNA-bind_5"/>
</dbReference>
<dbReference type="AlphaFoldDB" id="A0A7C9BDV7"/>
<name>A0A7C9BDV7_9BACT</name>
<protein>
    <recommendedName>
        <fullName evidence="5">Core-binding (CB) domain-containing protein</fullName>
    </recommendedName>
</protein>
<dbReference type="GO" id="GO:0006310">
    <property type="term" value="P:DNA recombination"/>
    <property type="evidence" value="ECO:0007669"/>
    <property type="project" value="UniProtKB-KW"/>
</dbReference>
<dbReference type="InterPro" id="IPR050090">
    <property type="entry name" value="Tyrosine_recombinase_XerCD"/>
</dbReference>
<dbReference type="SUPFAM" id="SSF56349">
    <property type="entry name" value="DNA breaking-rejoining enzymes"/>
    <property type="match status" value="1"/>
</dbReference>
<evidence type="ECO:0000259" key="5">
    <source>
        <dbReference type="PROSITE" id="PS51900"/>
    </source>
</evidence>